<name>A0AAJ3G1C6_9PSED</name>
<feature type="non-terminal residue" evidence="3">
    <location>
        <position position="425"/>
    </location>
</feature>
<dbReference type="Proteomes" id="UP000562723">
    <property type="component" value="Unassembled WGS sequence"/>
</dbReference>
<organism evidence="3 4">
    <name type="scientific">Pseudomonas brassicacearum</name>
    <dbReference type="NCBI Taxonomy" id="930166"/>
    <lineage>
        <taxon>Bacteria</taxon>
        <taxon>Pseudomonadati</taxon>
        <taxon>Pseudomonadota</taxon>
        <taxon>Gammaproteobacteria</taxon>
        <taxon>Pseudomonadales</taxon>
        <taxon>Pseudomonadaceae</taxon>
        <taxon>Pseudomonas</taxon>
    </lineage>
</organism>
<proteinExistence type="predicted"/>
<feature type="region of interest" description="Disordered" evidence="1">
    <location>
        <begin position="104"/>
        <end position="130"/>
    </location>
</feature>
<evidence type="ECO:0000313" key="3">
    <source>
        <dbReference type="EMBL" id="NUT84626.1"/>
    </source>
</evidence>
<comment type="caution">
    <text evidence="3">The sequence shown here is derived from an EMBL/GenBank/DDBJ whole genome shotgun (WGS) entry which is preliminary data.</text>
</comment>
<dbReference type="NCBIfam" id="TIGR01965">
    <property type="entry name" value="VCBS_repeat"/>
    <property type="match status" value="1"/>
</dbReference>
<reference evidence="3 4" key="1">
    <citation type="journal article" date="2020" name="Front. Plant Sci.">
        <title>Isolation of Rhizosphere Bacteria That Improve Quality and Water Stress Tolerance in Greenhouse Ornamentals.</title>
        <authorList>
            <person name="Nordstedt N.P."/>
            <person name="Jones M.L."/>
        </authorList>
    </citation>
    <scope>NUCLEOTIDE SEQUENCE [LARGE SCALE GENOMIC DNA]</scope>
    <source>
        <strain evidence="3 4">C2F7</strain>
    </source>
</reference>
<evidence type="ECO:0000256" key="1">
    <source>
        <dbReference type="SAM" id="MobiDB-lite"/>
    </source>
</evidence>
<dbReference type="RefSeq" id="WP_175361012.1">
    <property type="nucleotide sequence ID" value="NZ_JABFMS010000105.1"/>
</dbReference>
<dbReference type="EMBL" id="JABFMS010000105">
    <property type="protein sequence ID" value="NUT84626.1"/>
    <property type="molecule type" value="Genomic_DNA"/>
</dbReference>
<dbReference type="AlphaFoldDB" id="A0AAJ3G1C6"/>
<feature type="compositionally biased region" description="Gly residues" evidence="1">
    <location>
        <begin position="119"/>
        <end position="130"/>
    </location>
</feature>
<dbReference type="InterPro" id="IPR047777">
    <property type="entry name" value="LapA-like_RM"/>
</dbReference>
<sequence length="425" mass="42655">MAALIGIVSKVVGQVFAEAAGGLRRPLVEGDRLYAGEHLVTGAEGAVAVHMQNGQTLTLGRESNLTLTPQLLANHAPHVDTPDTAAPSDAQLTDVQKLQQAIAAGADPTQTGEATAAGPEGGNPSGVGGGHGFVLLEEVGGEVDPQIGFPTAGFNGIPELPQLRLAGDPDNTGDNAIVPPVTPDNPVTLDGVNVEGGELTTNEANLADGSASNPSALVQSGTFTVSAPDGLNSLSIGGINVITGGVPAGFPQTITSALGNTLTITGYDPATGVVSYTYTLTDNETHPAGGGANSITEQFPVVAVDTDGDTATGTLDVNITDDVPQAIDDSHANTASESLVTLTGNVLPNDHQGADRIPTGPDSGPIIGGTFTGTYGTLVLNPNGTYTYTLNTSDPQFVALHGGGSGTETFTYTLTDADGDTSTAN</sequence>
<feature type="compositionally biased region" description="Low complexity" evidence="1">
    <location>
        <begin position="108"/>
        <end position="118"/>
    </location>
</feature>
<feature type="domain" description="RapA2 cadherin-like" evidence="2">
    <location>
        <begin position="311"/>
        <end position="388"/>
    </location>
</feature>
<dbReference type="InterPro" id="IPR013783">
    <property type="entry name" value="Ig-like_fold"/>
</dbReference>
<dbReference type="Gene3D" id="2.60.40.10">
    <property type="entry name" value="Immunoglobulins"/>
    <property type="match status" value="1"/>
</dbReference>
<protein>
    <submittedName>
        <fullName evidence="3">Retention module-containing protein</fullName>
    </submittedName>
</protein>
<gene>
    <name evidence="3" type="ORF">HNO85_27110</name>
</gene>
<dbReference type="NCBIfam" id="NF033682">
    <property type="entry name" value="retention_LapA"/>
    <property type="match status" value="1"/>
</dbReference>
<accession>A0AAJ3G1C6</accession>
<dbReference type="InterPro" id="IPR010221">
    <property type="entry name" value="VCBS_dom"/>
</dbReference>
<dbReference type="InterPro" id="IPR040853">
    <property type="entry name" value="RapA2_cadherin-like"/>
</dbReference>
<evidence type="ECO:0000259" key="2">
    <source>
        <dbReference type="Pfam" id="PF17803"/>
    </source>
</evidence>
<dbReference type="Pfam" id="PF17803">
    <property type="entry name" value="Cadherin_4"/>
    <property type="match status" value="1"/>
</dbReference>
<evidence type="ECO:0000313" key="4">
    <source>
        <dbReference type="Proteomes" id="UP000562723"/>
    </source>
</evidence>